<evidence type="ECO:0000313" key="4">
    <source>
        <dbReference type="Proteomes" id="UP000006753"/>
    </source>
</evidence>
<evidence type="ECO:0000256" key="1">
    <source>
        <dbReference type="SAM" id="Coils"/>
    </source>
</evidence>
<feature type="region of interest" description="Disordered" evidence="2">
    <location>
        <begin position="676"/>
        <end position="761"/>
    </location>
</feature>
<feature type="region of interest" description="Disordered" evidence="2">
    <location>
        <begin position="849"/>
        <end position="936"/>
    </location>
</feature>
<dbReference type="EMBL" id="JH921455">
    <property type="protein sequence ID" value="EKD12668.1"/>
    <property type="molecule type" value="Genomic_DNA"/>
</dbReference>
<keyword evidence="1" id="KW-0175">Coiled coil</keyword>
<feature type="compositionally biased region" description="Polar residues" evidence="2">
    <location>
        <begin position="1126"/>
        <end position="1137"/>
    </location>
</feature>
<feature type="compositionally biased region" description="Acidic residues" evidence="2">
    <location>
        <begin position="430"/>
        <end position="442"/>
    </location>
</feature>
<name>K1WVJ8_MARBU</name>
<dbReference type="KEGG" id="mbe:MBM_09237"/>
<feature type="compositionally biased region" description="Polar residues" evidence="2">
    <location>
        <begin position="455"/>
        <end position="477"/>
    </location>
</feature>
<accession>K1WVJ8</accession>
<feature type="compositionally biased region" description="Polar residues" evidence="2">
    <location>
        <begin position="1181"/>
        <end position="1194"/>
    </location>
</feature>
<feature type="compositionally biased region" description="Polar residues" evidence="2">
    <location>
        <begin position="690"/>
        <end position="709"/>
    </location>
</feature>
<dbReference type="eggNOG" id="ENOG502STJP">
    <property type="taxonomic scope" value="Eukaryota"/>
</dbReference>
<feature type="compositionally biased region" description="Polar residues" evidence="2">
    <location>
        <begin position="716"/>
        <end position="729"/>
    </location>
</feature>
<feature type="compositionally biased region" description="Low complexity" evidence="2">
    <location>
        <begin position="220"/>
        <end position="236"/>
    </location>
</feature>
<organism evidence="3 4">
    <name type="scientific">Marssonina brunnea f. sp. multigermtubi (strain MB_m1)</name>
    <name type="common">Marssonina leaf spot fungus</name>
    <dbReference type="NCBI Taxonomy" id="1072389"/>
    <lineage>
        <taxon>Eukaryota</taxon>
        <taxon>Fungi</taxon>
        <taxon>Dikarya</taxon>
        <taxon>Ascomycota</taxon>
        <taxon>Pezizomycotina</taxon>
        <taxon>Leotiomycetes</taxon>
        <taxon>Helotiales</taxon>
        <taxon>Drepanopezizaceae</taxon>
        <taxon>Drepanopeziza</taxon>
    </lineage>
</organism>
<dbReference type="HOGENOM" id="CLU_256653_0_0_1"/>
<feature type="compositionally biased region" description="Low complexity" evidence="2">
    <location>
        <begin position="599"/>
        <end position="608"/>
    </location>
</feature>
<feature type="region of interest" description="Disordered" evidence="2">
    <location>
        <begin position="1123"/>
        <end position="1249"/>
    </location>
</feature>
<feature type="region of interest" description="Disordered" evidence="2">
    <location>
        <begin position="367"/>
        <end position="663"/>
    </location>
</feature>
<feature type="region of interest" description="Disordered" evidence="2">
    <location>
        <begin position="807"/>
        <end position="836"/>
    </location>
</feature>
<feature type="region of interest" description="Disordered" evidence="2">
    <location>
        <begin position="211"/>
        <end position="267"/>
    </location>
</feature>
<feature type="coiled-coil region" evidence="1">
    <location>
        <begin position="780"/>
        <end position="807"/>
    </location>
</feature>
<feature type="compositionally biased region" description="Basic and acidic residues" evidence="2">
    <location>
        <begin position="920"/>
        <end position="936"/>
    </location>
</feature>
<feature type="region of interest" description="Disordered" evidence="2">
    <location>
        <begin position="139"/>
        <end position="173"/>
    </location>
</feature>
<feature type="compositionally biased region" description="Low complexity" evidence="2">
    <location>
        <begin position="632"/>
        <end position="641"/>
    </location>
</feature>
<dbReference type="InParanoid" id="K1WVJ8"/>
<protein>
    <recommendedName>
        <fullName evidence="5">Telomere replication protein EST3</fullName>
    </recommendedName>
</protein>
<reference evidence="3 4" key="1">
    <citation type="journal article" date="2012" name="BMC Genomics">
        <title>Sequencing the genome of Marssonina brunnea reveals fungus-poplar co-evolution.</title>
        <authorList>
            <person name="Zhu S."/>
            <person name="Cao Y.-Z."/>
            <person name="Jiang C."/>
            <person name="Tan B.-Y."/>
            <person name="Wang Z."/>
            <person name="Feng S."/>
            <person name="Zhang L."/>
            <person name="Su X.-H."/>
            <person name="Brejova B."/>
            <person name="Vinar T."/>
            <person name="Xu M."/>
            <person name="Wang M.-X."/>
            <person name="Zhang S.-G."/>
            <person name="Huang M.-R."/>
            <person name="Wu R."/>
            <person name="Zhou Y."/>
        </authorList>
    </citation>
    <scope>NUCLEOTIDE SEQUENCE [LARGE SCALE GENOMIC DNA]</scope>
    <source>
        <strain evidence="3 4">MB_m1</strain>
    </source>
</reference>
<feature type="compositionally biased region" description="Polar residues" evidence="2">
    <location>
        <begin position="410"/>
        <end position="427"/>
    </location>
</feature>
<feature type="compositionally biased region" description="Basic and acidic residues" evidence="2">
    <location>
        <begin position="1217"/>
        <end position="1231"/>
    </location>
</feature>
<dbReference type="OrthoDB" id="3538943at2759"/>
<feature type="compositionally biased region" description="Low complexity" evidence="2">
    <location>
        <begin position="1236"/>
        <end position="1249"/>
    </location>
</feature>
<feature type="compositionally biased region" description="Polar residues" evidence="2">
    <location>
        <begin position="533"/>
        <end position="560"/>
    </location>
</feature>
<gene>
    <name evidence="3" type="ORF">MBM_09237</name>
</gene>
<evidence type="ECO:0000256" key="2">
    <source>
        <dbReference type="SAM" id="MobiDB-lite"/>
    </source>
</evidence>
<feature type="compositionally biased region" description="Basic and acidic residues" evidence="2">
    <location>
        <begin position="398"/>
        <end position="409"/>
    </location>
</feature>
<feature type="compositionally biased region" description="Basic and acidic residues" evidence="2">
    <location>
        <begin position="1349"/>
        <end position="1366"/>
    </location>
</feature>
<dbReference type="OMA" id="PKWQWDD"/>
<feature type="compositionally biased region" description="Polar residues" evidence="2">
    <location>
        <begin position="247"/>
        <end position="267"/>
    </location>
</feature>
<feature type="region of interest" description="Disordered" evidence="2">
    <location>
        <begin position="1273"/>
        <end position="1366"/>
    </location>
</feature>
<feature type="compositionally biased region" description="Low complexity" evidence="2">
    <location>
        <begin position="367"/>
        <end position="392"/>
    </location>
</feature>
<dbReference type="STRING" id="1072389.K1WVJ8"/>
<sequence>MASALRNPWIHLLIEEQLTAAFEQFKDVLVPGQDLQMGHCYYERKSGSIVHGKPGEQPEGYAISDGTHKICVAFDLAATDAFRNKDGRSVYEIHRGIIVLGKYDLGGEGSQQIGRPGNVSEHERIKVLLGKLENLFAGAGTLAQPPPSTIRSQEDDASDEVVPSLSNDTQAGFATQVDYRKENRRHDQEQLSKRGTADLAAILKSRAAQIPNIRKANGNDSKSLSPLRSSDSSFDSRSIRTMENDIAPSNSNLDHNESESSQENTKSLEISAPQLPPTVSQPAELNDPNKLPLFVDQLQQDNPFEGLKRIPRRYVRIPGDQKVLLESQDSWFKPNLDGRPRYAAIPAQALSDVTRFMDRDRNAILQKSQGSKLASSSSGSVEDIEQGSAAEEGSSESDSDRAEDMDQSNRKSQAKLQVTSRNFSSSGPDIVEDVDEEDDDDCMSWSPSPEPEKAISQQLAKPQRSSGNQSSQMTNSYGGAPQPWKPGPKTFVRKPIDIPPSSPTGVEELELAPIHAIGDVIEAGDVQEGARPDSSQELPSSHSRSSKYVQVEQTPLSKSRTPGHAPSRQSLTRGLDAEQHASGNISSDPIIPATFNDTSSSSKHVSSSTEQKETEKITVALPTLDPDCTPLRSQISPSSISRSREDESGLHVGIGYSNEQSPHAIVSARRMDPPRRLDILPASSAPAPPGNQQMLNSSQNPTFSQSIPASSPPGLVSSQINEAEQQCASTDKIPGVPKPSKKHRATGSDMITEKRVYSKLNRSMRPIAESQVEMNPEADMERNQRIRREIQQAIQEANRIVAEQNAANTTESIVDEEIPAEAHGGPGDSARSKDARKAVPLKNFKELLYSTESEEQNNAGNARRPSDRQTTRSLAPTTPIEVGVRGAITKPFIDAQPRRSSKPELVQEDDIVEHQTPQNYDERPEPSANDIPRRNEITPAEDAALSDTVQSIYDRYKSHYPDYCGNEWCFTKALVYMEWMEESGNGLHRFLCDDFLRVYPEYEATIIKLSPEKRVTGRVYYNKNIQRPVYQQGIIVPENFSADLLTLNQKDVEKVRSRFNTPAPVAESKGQAVSPVTAPVEHVEETISATPSPLRAQVLGPGQPSPILGCSDRFVRPHARERFFETPSQLQNTTNQPELPADSEASVKTTKTTKRALPWIPSNPAQKSSLPERPTQIRPRNGSSGSTKRQLTTDQSRRKTLPPYLRAQTSKSSPANRAEEEPRPVSRDRTSYKAPSGLSSESAFLAASSSPEIHGFTERWVADLQLSEGALAGSTQIAPPAQPVKRDAFKEQLQPIRNSSGQSSTKREPRRKLSYADFVAQQVLRRRASGGLSSRGSTPRKSTGFCTTPKERDPKVFKEPETQPWN</sequence>
<feature type="compositionally biased region" description="Polar residues" evidence="2">
    <location>
        <begin position="1295"/>
        <end position="1304"/>
    </location>
</feature>
<feature type="compositionally biased region" description="Polar residues" evidence="2">
    <location>
        <begin position="164"/>
        <end position="173"/>
    </location>
</feature>
<evidence type="ECO:0008006" key="5">
    <source>
        <dbReference type="Google" id="ProtNLM"/>
    </source>
</evidence>
<evidence type="ECO:0000313" key="3">
    <source>
        <dbReference type="EMBL" id="EKD12668.1"/>
    </source>
</evidence>
<proteinExistence type="predicted"/>
<keyword evidence="4" id="KW-1185">Reference proteome</keyword>
<dbReference type="Proteomes" id="UP000006753">
    <property type="component" value="Unassembled WGS sequence"/>
</dbReference>